<feature type="domain" description="N-acetyltransferase" evidence="6">
    <location>
        <begin position="3"/>
        <end position="149"/>
    </location>
</feature>
<dbReference type="CDD" id="cd04301">
    <property type="entry name" value="NAT_SF"/>
    <property type="match status" value="1"/>
</dbReference>
<comment type="similarity">
    <text evidence="1 5">Belongs to the acetyltransferase family. RimI subfamily.</text>
</comment>
<dbReference type="OrthoDB" id="9796919at2"/>
<dbReference type="SUPFAM" id="SSF55729">
    <property type="entry name" value="Acyl-CoA N-acyltransferases (Nat)"/>
    <property type="match status" value="1"/>
</dbReference>
<gene>
    <name evidence="7" type="ORF">BFC18_19060</name>
</gene>
<name>A0A1E7Z5P2_9ALTE</name>
<evidence type="ECO:0000256" key="4">
    <source>
        <dbReference type="ARBA" id="ARBA00023315"/>
    </source>
</evidence>
<dbReference type="Proteomes" id="UP000175691">
    <property type="component" value="Unassembled WGS sequence"/>
</dbReference>
<reference evidence="7 8" key="1">
    <citation type="submission" date="2016-08" db="EMBL/GenBank/DDBJ databases">
        <authorList>
            <person name="Seilhamer J.J."/>
        </authorList>
    </citation>
    <scope>NUCLEOTIDE SEQUENCE [LARGE SCALE GENOMIC DNA]</scope>
    <source>
        <strain evidence="7 8">KCTC 42603</strain>
    </source>
</reference>
<dbReference type="AlphaFoldDB" id="A0A1E7Z5P2"/>
<keyword evidence="2 5" id="KW-0963">Cytoplasm</keyword>
<dbReference type="GO" id="GO:0005737">
    <property type="term" value="C:cytoplasm"/>
    <property type="evidence" value="ECO:0007669"/>
    <property type="project" value="UniProtKB-SubCell"/>
</dbReference>
<evidence type="ECO:0000313" key="7">
    <source>
        <dbReference type="EMBL" id="OFC68855.1"/>
    </source>
</evidence>
<dbReference type="NCBIfam" id="TIGR01575">
    <property type="entry name" value="rimI"/>
    <property type="match status" value="1"/>
</dbReference>
<proteinExistence type="inferred from homology"/>
<evidence type="ECO:0000313" key="8">
    <source>
        <dbReference type="Proteomes" id="UP000175691"/>
    </source>
</evidence>
<evidence type="ECO:0000256" key="5">
    <source>
        <dbReference type="RuleBase" id="RU363094"/>
    </source>
</evidence>
<dbReference type="InterPro" id="IPR006464">
    <property type="entry name" value="AcTrfase_RimI/Ard1"/>
</dbReference>
<dbReference type="PANTHER" id="PTHR43420">
    <property type="entry name" value="ACETYLTRANSFERASE"/>
    <property type="match status" value="1"/>
</dbReference>
<dbReference type="EC" id="2.3.1.266" evidence="5"/>
<protein>
    <recommendedName>
        <fullName evidence="5">[Ribosomal protein bS18]-alanine N-acetyltransferase</fullName>
        <ecNumber evidence="5">2.3.1.266</ecNumber>
    </recommendedName>
</protein>
<comment type="caution">
    <text evidence="7">The sequence shown here is derived from an EMBL/GenBank/DDBJ whole genome shotgun (WGS) entry which is preliminary data.</text>
</comment>
<dbReference type="InterPro" id="IPR050680">
    <property type="entry name" value="YpeA/RimI_acetyltransf"/>
</dbReference>
<accession>A0A1E7Z5P2</accession>
<comment type="function">
    <text evidence="5">Acetylates the N-terminal alanine of ribosomal protein bS18.</text>
</comment>
<dbReference type="PANTHER" id="PTHR43420:SF44">
    <property type="entry name" value="ACETYLTRANSFERASE YPEA"/>
    <property type="match status" value="1"/>
</dbReference>
<dbReference type="GO" id="GO:0008999">
    <property type="term" value="F:protein-N-terminal-alanine acetyltransferase activity"/>
    <property type="evidence" value="ECO:0007669"/>
    <property type="project" value="UniProtKB-EC"/>
</dbReference>
<keyword evidence="3 7" id="KW-0808">Transferase</keyword>
<comment type="subcellular location">
    <subcellularLocation>
        <location evidence="5">Cytoplasm</location>
    </subcellularLocation>
</comment>
<sequence>MSFELKPLIEEDVADAHQIHQQATYNPWSLATFADCLTPPYAGLVAINAENQVCGYAVILLVAGEATLMDIAVAQSVRERGLGKQLLNGVIEWCQQQQAESLWLEVRAGNTTAISLYQKAGFEDIEIRKHYYPSDSGKEDARIMRKMPV</sequence>
<dbReference type="EMBL" id="MDHN01000041">
    <property type="protein sequence ID" value="OFC68855.1"/>
    <property type="molecule type" value="Genomic_DNA"/>
</dbReference>
<keyword evidence="4" id="KW-0012">Acyltransferase</keyword>
<dbReference type="STRING" id="1656094.BFC18_19060"/>
<evidence type="ECO:0000256" key="3">
    <source>
        <dbReference type="ARBA" id="ARBA00022679"/>
    </source>
</evidence>
<dbReference type="Gene3D" id="3.40.630.30">
    <property type="match status" value="1"/>
</dbReference>
<evidence type="ECO:0000256" key="1">
    <source>
        <dbReference type="ARBA" id="ARBA00005395"/>
    </source>
</evidence>
<dbReference type="InterPro" id="IPR000182">
    <property type="entry name" value="GNAT_dom"/>
</dbReference>
<dbReference type="RefSeq" id="WP_070126958.1">
    <property type="nucleotide sequence ID" value="NZ_MDHN01000041.1"/>
</dbReference>
<keyword evidence="8" id="KW-1185">Reference proteome</keyword>
<dbReference type="InterPro" id="IPR016181">
    <property type="entry name" value="Acyl_CoA_acyltransferase"/>
</dbReference>
<evidence type="ECO:0000256" key="2">
    <source>
        <dbReference type="ARBA" id="ARBA00022490"/>
    </source>
</evidence>
<dbReference type="Pfam" id="PF00583">
    <property type="entry name" value="Acetyltransf_1"/>
    <property type="match status" value="1"/>
</dbReference>
<organism evidence="7 8">
    <name type="scientific">Alteromonas confluentis</name>
    <dbReference type="NCBI Taxonomy" id="1656094"/>
    <lineage>
        <taxon>Bacteria</taxon>
        <taxon>Pseudomonadati</taxon>
        <taxon>Pseudomonadota</taxon>
        <taxon>Gammaproteobacteria</taxon>
        <taxon>Alteromonadales</taxon>
        <taxon>Alteromonadaceae</taxon>
        <taxon>Alteromonas/Salinimonas group</taxon>
        <taxon>Alteromonas</taxon>
    </lineage>
</organism>
<comment type="catalytic activity">
    <reaction evidence="5">
        <text>N-terminal L-alanyl-[ribosomal protein bS18] + acetyl-CoA = N-terminal N(alpha)-acetyl-L-alanyl-[ribosomal protein bS18] + CoA + H(+)</text>
        <dbReference type="Rhea" id="RHEA:43756"/>
        <dbReference type="Rhea" id="RHEA-COMP:10676"/>
        <dbReference type="Rhea" id="RHEA-COMP:10677"/>
        <dbReference type="ChEBI" id="CHEBI:15378"/>
        <dbReference type="ChEBI" id="CHEBI:57287"/>
        <dbReference type="ChEBI" id="CHEBI:57288"/>
        <dbReference type="ChEBI" id="CHEBI:64718"/>
        <dbReference type="ChEBI" id="CHEBI:83683"/>
        <dbReference type="EC" id="2.3.1.266"/>
    </reaction>
</comment>
<dbReference type="PROSITE" id="PS51186">
    <property type="entry name" value="GNAT"/>
    <property type="match status" value="1"/>
</dbReference>
<evidence type="ECO:0000259" key="6">
    <source>
        <dbReference type="PROSITE" id="PS51186"/>
    </source>
</evidence>